<protein>
    <recommendedName>
        <fullName evidence="3">DUF4283 domain-containing protein</fullName>
    </recommendedName>
</protein>
<dbReference type="PANTHER" id="PTHR31286:SF178">
    <property type="entry name" value="DUF4283 DOMAIN-CONTAINING PROTEIN"/>
    <property type="match status" value="1"/>
</dbReference>
<evidence type="ECO:0000313" key="2">
    <source>
        <dbReference type="Proteomes" id="UP001630127"/>
    </source>
</evidence>
<dbReference type="Proteomes" id="UP001630127">
    <property type="component" value="Unassembled WGS sequence"/>
</dbReference>
<dbReference type="InterPro" id="IPR040256">
    <property type="entry name" value="At4g02000-like"/>
</dbReference>
<comment type="caution">
    <text evidence="1">The sequence shown here is derived from an EMBL/GenBank/DDBJ whole genome shotgun (WGS) entry which is preliminary data.</text>
</comment>
<dbReference type="AlphaFoldDB" id="A0ABD2Y9F9"/>
<keyword evidence="2" id="KW-1185">Reference proteome</keyword>
<proteinExistence type="predicted"/>
<reference evidence="1 2" key="1">
    <citation type="submission" date="2024-11" db="EMBL/GenBank/DDBJ databases">
        <title>A near-complete genome assembly of Cinchona calisaya.</title>
        <authorList>
            <person name="Lian D.C."/>
            <person name="Zhao X.W."/>
            <person name="Wei L."/>
        </authorList>
    </citation>
    <scope>NUCLEOTIDE SEQUENCE [LARGE SCALE GENOMIC DNA]</scope>
    <source>
        <tissue evidence="1">Nenye</tissue>
    </source>
</reference>
<name>A0ABD2Y9F9_9GENT</name>
<accession>A0ABD2Y9F9</accession>
<gene>
    <name evidence="1" type="ORF">ACH5RR_037496</name>
</gene>
<evidence type="ECO:0000313" key="1">
    <source>
        <dbReference type="EMBL" id="KAL3503047.1"/>
    </source>
</evidence>
<organism evidence="1 2">
    <name type="scientific">Cinchona calisaya</name>
    <dbReference type="NCBI Taxonomy" id="153742"/>
    <lineage>
        <taxon>Eukaryota</taxon>
        <taxon>Viridiplantae</taxon>
        <taxon>Streptophyta</taxon>
        <taxon>Embryophyta</taxon>
        <taxon>Tracheophyta</taxon>
        <taxon>Spermatophyta</taxon>
        <taxon>Magnoliopsida</taxon>
        <taxon>eudicotyledons</taxon>
        <taxon>Gunneridae</taxon>
        <taxon>Pentapetalae</taxon>
        <taxon>asterids</taxon>
        <taxon>lamiids</taxon>
        <taxon>Gentianales</taxon>
        <taxon>Rubiaceae</taxon>
        <taxon>Cinchonoideae</taxon>
        <taxon>Cinchoneae</taxon>
        <taxon>Cinchona</taxon>
    </lineage>
</organism>
<sequence>MFQFIFGLEQDQKRVARGGSWIIDNKVIILQKWREDIEMEDGNFNYTNIWVQVWNLPICWLSKERGRQIGLVFEEVLDVVVTQTGRHSLQRCRFEAILGKGKSESQYGAWLRVNEEKKTGQKGSENKNIAEKVVIEKGKEREVRVKGNK</sequence>
<evidence type="ECO:0008006" key="3">
    <source>
        <dbReference type="Google" id="ProtNLM"/>
    </source>
</evidence>
<dbReference type="PANTHER" id="PTHR31286">
    <property type="entry name" value="GLYCINE-RICH CELL WALL STRUCTURAL PROTEIN 1.8-LIKE"/>
    <property type="match status" value="1"/>
</dbReference>
<dbReference type="EMBL" id="JBJUIK010000015">
    <property type="protein sequence ID" value="KAL3503047.1"/>
    <property type="molecule type" value="Genomic_DNA"/>
</dbReference>